<dbReference type="PANTHER" id="PTHR19372">
    <property type="entry name" value="SULFITE REDUCTASE"/>
    <property type="match status" value="1"/>
</dbReference>
<reference evidence="7" key="1">
    <citation type="submission" date="2022-08" db="EMBL/GenBank/DDBJ databases">
        <title>Genomic Encyclopedia of Type Strains, Phase III (KMG-III): the genomes of soil and plant-associated and newly described type strains.</title>
        <authorList>
            <person name="Whitman W."/>
        </authorList>
    </citation>
    <scope>NUCLEOTIDE SEQUENCE</scope>
    <source>
        <strain evidence="7">HMT 1</strain>
    </source>
</reference>
<dbReference type="PRINTS" id="PR00407">
    <property type="entry name" value="EUMOPTERIN"/>
</dbReference>
<dbReference type="InterPro" id="IPR006311">
    <property type="entry name" value="TAT_signal"/>
</dbReference>
<dbReference type="PROSITE" id="PS51318">
    <property type="entry name" value="TAT"/>
    <property type="match status" value="1"/>
</dbReference>
<dbReference type="GO" id="GO:0008482">
    <property type="term" value="F:sulfite oxidase activity"/>
    <property type="evidence" value="ECO:0007669"/>
    <property type="project" value="TreeGrafter"/>
</dbReference>
<name>A0AAE3L2H0_9GAMM</name>
<dbReference type="InterPro" id="IPR005066">
    <property type="entry name" value="MoCF_OxRdtse_dimer"/>
</dbReference>
<comment type="caution">
    <text evidence="7">The sequence shown here is derived from an EMBL/GenBank/DDBJ whole genome shotgun (WGS) entry which is preliminary data.</text>
</comment>
<dbReference type="InterPro" id="IPR036374">
    <property type="entry name" value="OxRdtase_Mopterin-bd_sf"/>
</dbReference>
<keyword evidence="8" id="KW-1185">Reference proteome</keyword>
<dbReference type="Pfam" id="PF00174">
    <property type="entry name" value="Oxidored_molyb"/>
    <property type="match status" value="1"/>
</dbReference>
<dbReference type="FunFam" id="3.90.420.10:FF:000006">
    <property type="entry name" value="Sulfur dehydrogenase subunit SoxC"/>
    <property type="match status" value="1"/>
</dbReference>
<dbReference type="Gene3D" id="3.90.420.10">
    <property type="entry name" value="Oxidoreductase, molybdopterin-binding domain"/>
    <property type="match status" value="1"/>
</dbReference>
<dbReference type="AlphaFoldDB" id="A0AAE3L2H0"/>
<feature type="domain" description="Oxidoreductase molybdopterin-binding" evidence="5">
    <location>
        <begin position="116"/>
        <end position="277"/>
    </location>
</feature>
<dbReference type="InterPro" id="IPR008335">
    <property type="entry name" value="Mopterin_OxRdtase_euk"/>
</dbReference>
<evidence type="ECO:0000313" key="7">
    <source>
        <dbReference type="EMBL" id="MCS3904556.1"/>
    </source>
</evidence>
<gene>
    <name evidence="7" type="ORF">J2T55_002595</name>
</gene>
<accession>A0AAE3L2H0</accession>
<dbReference type="NCBIfam" id="TIGR04555">
    <property type="entry name" value="sulfite_DH_soxC"/>
    <property type="match status" value="1"/>
</dbReference>
<dbReference type="EMBL" id="JANUCT010000026">
    <property type="protein sequence ID" value="MCS3904556.1"/>
    <property type="molecule type" value="Genomic_DNA"/>
</dbReference>
<evidence type="ECO:0000256" key="1">
    <source>
        <dbReference type="ARBA" id="ARBA00001924"/>
    </source>
</evidence>
<dbReference type="GO" id="GO:0043546">
    <property type="term" value="F:molybdopterin cofactor binding"/>
    <property type="evidence" value="ECO:0007669"/>
    <property type="project" value="TreeGrafter"/>
</dbReference>
<dbReference type="InterPro" id="IPR030835">
    <property type="entry name" value="Sulfite_DH_SoxC"/>
</dbReference>
<comment type="cofactor">
    <cofactor evidence="1">
        <name>Mo-molybdopterin</name>
        <dbReference type="ChEBI" id="CHEBI:71302"/>
    </cofactor>
</comment>
<keyword evidence="3" id="KW-0479">Metal-binding</keyword>
<evidence type="ECO:0000259" key="6">
    <source>
        <dbReference type="Pfam" id="PF03404"/>
    </source>
</evidence>
<organism evidence="7 8">
    <name type="scientific">Methylohalomonas lacus</name>
    <dbReference type="NCBI Taxonomy" id="398773"/>
    <lineage>
        <taxon>Bacteria</taxon>
        <taxon>Pseudomonadati</taxon>
        <taxon>Pseudomonadota</taxon>
        <taxon>Gammaproteobacteria</taxon>
        <taxon>Methylohalomonadales</taxon>
        <taxon>Methylohalomonadaceae</taxon>
        <taxon>Methylohalomonas</taxon>
    </lineage>
</organism>
<dbReference type="GO" id="GO:0006790">
    <property type="term" value="P:sulfur compound metabolic process"/>
    <property type="evidence" value="ECO:0007669"/>
    <property type="project" value="TreeGrafter"/>
</dbReference>
<dbReference type="SUPFAM" id="SSF56524">
    <property type="entry name" value="Oxidoreductase molybdopterin-binding domain"/>
    <property type="match status" value="1"/>
</dbReference>
<dbReference type="Gene3D" id="2.60.40.650">
    <property type="match status" value="1"/>
</dbReference>
<evidence type="ECO:0000256" key="2">
    <source>
        <dbReference type="ARBA" id="ARBA00022505"/>
    </source>
</evidence>
<dbReference type="Pfam" id="PF03404">
    <property type="entry name" value="Mo-co_dimer"/>
    <property type="match status" value="1"/>
</dbReference>
<keyword evidence="4" id="KW-0560">Oxidoreductase</keyword>
<dbReference type="GO" id="GO:0030151">
    <property type="term" value="F:molybdenum ion binding"/>
    <property type="evidence" value="ECO:0007669"/>
    <property type="project" value="InterPro"/>
</dbReference>
<dbReference type="SUPFAM" id="SSF81296">
    <property type="entry name" value="E set domains"/>
    <property type="match status" value="1"/>
</dbReference>
<evidence type="ECO:0000259" key="5">
    <source>
        <dbReference type="Pfam" id="PF00174"/>
    </source>
</evidence>
<dbReference type="Proteomes" id="UP001204445">
    <property type="component" value="Unassembled WGS sequence"/>
</dbReference>
<sequence length="447" mass="48954">MHSKTPRQPSATELEPVAGNGLLDRRLLLKYGLGFGASGALATLLPAAAAPPARAPWMNEPGDAFSNYGRPSDHEDGVIRWISDNADVAGNGVSWTPLHSLEGTIVPNGLHFERHHNGIPAIDPAAHRLLVHGLVDRELVFDLDRLLRYPMQSRICFIECGGNSNAAWNRTPPQAAVGYFNGLVSNAEWTGIPLRVLLDEAGIKGEAAWLIAEGADAFAMQNSIPLQPALAEGLLALYQNGERLRPENGYPMRLVIPGLEGVRNVKWVRRLMLAAEPVMARNETARYTDLLPSGKARQFAMVMNARALLTFPASGHELPGPGYYQIKGLAWSGRGRISRVEVSADDGASWADAALDEPVLAKAFTRFRLPWRWDGQRVRLKARATDDSGYRQPQRTELIVERGHHAFYHFNGILTFEINPDGTIRHVYDAADDDGAGDGADIDAGWF</sequence>
<feature type="domain" description="Moybdenum cofactor oxidoreductase dimerisation" evidence="6">
    <location>
        <begin position="300"/>
        <end position="396"/>
    </location>
</feature>
<proteinExistence type="predicted"/>
<evidence type="ECO:0000256" key="4">
    <source>
        <dbReference type="ARBA" id="ARBA00023002"/>
    </source>
</evidence>
<dbReference type="InterPro" id="IPR014756">
    <property type="entry name" value="Ig_E-set"/>
</dbReference>
<protein>
    <submittedName>
        <fullName evidence="7">Sulfane dehydrogenase subunit SoxC</fullName>
    </submittedName>
</protein>
<dbReference type="PANTHER" id="PTHR19372:SF7">
    <property type="entry name" value="SULFITE OXIDASE, MITOCHONDRIAL"/>
    <property type="match status" value="1"/>
</dbReference>
<dbReference type="RefSeq" id="WP_259057718.1">
    <property type="nucleotide sequence ID" value="NZ_JANUCT010000026.1"/>
</dbReference>
<dbReference type="InterPro" id="IPR000572">
    <property type="entry name" value="OxRdtase_Mopterin-bd_dom"/>
</dbReference>
<evidence type="ECO:0000313" key="8">
    <source>
        <dbReference type="Proteomes" id="UP001204445"/>
    </source>
</evidence>
<dbReference type="GO" id="GO:0020037">
    <property type="term" value="F:heme binding"/>
    <property type="evidence" value="ECO:0007669"/>
    <property type="project" value="TreeGrafter"/>
</dbReference>
<keyword evidence="2" id="KW-0500">Molybdenum</keyword>
<evidence type="ECO:0000256" key="3">
    <source>
        <dbReference type="ARBA" id="ARBA00022723"/>
    </source>
</evidence>